<evidence type="ECO:0000256" key="3">
    <source>
        <dbReference type="SAM" id="MobiDB-lite"/>
    </source>
</evidence>
<comment type="subcellular location">
    <subcellularLocation>
        <location evidence="1">Cytoplasm</location>
    </subcellularLocation>
</comment>
<feature type="region of interest" description="Disordered" evidence="3">
    <location>
        <begin position="11"/>
        <end position="87"/>
    </location>
</feature>
<dbReference type="PANTHER" id="PTHR12269:SF1">
    <property type="entry name" value="EUKARYOTIC TRANSLATION INITIATION FACTOR 4E TRANSPORTER"/>
    <property type="match status" value="1"/>
</dbReference>
<gene>
    <name evidence="4" type="ORF">g.36164</name>
</gene>
<feature type="region of interest" description="Disordered" evidence="3">
    <location>
        <begin position="432"/>
        <end position="463"/>
    </location>
</feature>
<organism evidence="4">
    <name type="scientific">Clastoptera arizonana</name>
    <name type="common">Arizona spittle bug</name>
    <dbReference type="NCBI Taxonomy" id="38151"/>
    <lineage>
        <taxon>Eukaryota</taxon>
        <taxon>Metazoa</taxon>
        <taxon>Ecdysozoa</taxon>
        <taxon>Arthropoda</taxon>
        <taxon>Hexapoda</taxon>
        <taxon>Insecta</taxon>
        <taxon>Pterygota</taxon>
        <taxon>Neoptera</taxon>
        <taxon>Paraneoptera</taxon>
        <taxon>Hemiptera</taxon>
        <taxon>Auchenorrhyncha</taxon>
        <taxon>Cercopoidea</taxon>
        <taxon>Clastopteridae</taxon>
        <taxon>Clastoptera</taxon>
    </lineage>
</organism>
<feature type="non-terminal residue" evidence="4">
    <location>
        <position position="1"/>
    </location>
</feature>
<dbReference type="GO" id="GO:0005634">
    <property type="term" value="C:nucleus"/>
    <property type="evidence" value="ECO:0007669"/>
    <property type="project" value="TreeGrafter"/>
</dbReference>
<accession>A0A1B6E3J1</accession>
<name>A0A1B6E3J1_9HEMI</name>
<protein>
    <submittedName>
        <fullName evidence="4">Uncharacterized protein</fullName>
    </submittedName>
</protein>
<feature type="compositionally biased region" description="Basic and acidic residues" evidence="3">
    <location>
        <begin position="56"/>
        <end position="80"/>
    </location>
</feature>
<feature type="non-terminal residue" evidence="4">
    <location>
        <position position="562"/>
    </location>
</feature>
<feature type="compositionally biased region" description="Basic and acidic residues" evidence="3">
    <location>
        <begin position="432"/>
        <end position="441"/>
    </location>
</feature>
<evidence type="ECO:0000256" key="2">
    <source>
        <dbReference type="ARBA" id="ARBA00022490"/>
    </source>
</evidence>
<dbReference type="GO" id="GO:0003729">
    <property type="term" value="F:mRNA binding"/>
    <property type="evidence" value="ECO:0007669"/>
    <property type="project" value="TreeGrafter"/>
</dbReference>
<dbReference type="InterPro" id="IPR018862">
    <property type="entry name" value="eIF4E-T"/>
</dbReference>
<proteinExistence type="predicted"/>
<dbReference type="GO" id="GO:0017148">
    <property type="term" value="P:negative regulation of translation"/>
    <property type="evidence" value="ECO:0007669"/>
    <property type="project" value="TreeGrafter"/>
</dbReference>
<evidence type="ECO:0000313" key="4">
    <source>
        <dbReference type="EMBL" id="JAS32488.1"/>
    </source>
</evidence>
<dbReference type="EMBL" id="GEDC01004810">
    <property type="protein sequence ID" value="JAS32488.1"/>
    <property type="molecule type" value="Transcribed_RNA"/>
</dbReference>
<sequence length="562" mass="63917">NMIQLNCVALKRNLNQKKKNENSKANSKLRKSSDTNISSASREKVDTQTKKNSKNKSPEIPKSESPKPEAPKNEVEKISPEPKPVTQLSNDFENIKINSDFNLDEFLNFDSISNLLPISNGCQEETSCSKFSQFFRKESPSPQLENLKSQENVINSISDMKRTHISIPPEGNNYFSPISPAATSSIEPRKTAAFLELLQRSNKDPEINRNSTKSTIIKDLEVSGKVQSLEEVEARIRQQQGISKPNDINKEEELNLFKKLLQPKVMTSEQHSHFTMPNPSVPINHQQDALFKLIQTRNPEVYPNMMQPNRLTPHPPQFNVPPPLPILSPEIQMIINNSQTSQEIFQHPEAQQLIRSLNKGDITILYLIELLKNSLMGPPLRTDMIASIIKMELQQRRVAVQRVPSPRDLQVHTQGIMQSALLKKMLEEQKENYKKRQELQRARSPNINSSLSPAKTTSPTPLIFTPTSVLRKMTAEKEPELVKPPQELNQNQDMTLWHIQHQRPPPTQYLPPNNFNTMIKPQQGRPIVKGGNIFTPSVPAFDYSNIPAQYRATPIPPQSQYI</sequence>
<dbReference type="GO" id="GO:0036464">
    <property type="term" value="C:cytoplasmic ribonucleoprotein granule"/>
    <property type="evidence" value="ECO:0007669"/>
    <property type="project" value="UniProtKB-ARBA"/>
</dbReference>
<evidence type="ECO:0000256" key="1">
    <source>
        <dbReference type="ARBA" id="ARBA00004496"/>
    </source>
</evidence>
<feature type="compositionally biased region" description="Polar residues" evidence="3">
    <location>
        <begin position="443"/>
        <end position="463"/>
    </location>
</feature>
<dbReference type="AlphaFoldDB" id="A0A1B6E3J1"/>
<reference evidence="4" key="1">
    <citation type="submission" date="2015-12" db="EMBL/GenBank/DDBJ databases">
        <title>De novo transcriptome assembly of four potential Pierce s Disease insect vectors from Arizona vineyards.</title>
        <authorList>
            <person name="Tassone E.E."/>
        </authorList>
    </citation>
    <scope>NUCLEOTIDE SEQUENCE</scope>
</reference>
<dbReference type="Pfam" id="PF10477">
    <property type="entry name" value="EIF4E-T"/>
    <property type="match status" value="1"/>
</dbReference>
<dbReference type="PANTHER" id="PTHR12269">
    <property type="entry name" value="EUKARYOTIC TRANSLATION INITIATION FACTOR 4E TRANSPORTER"/>
    <property type="match status" value="1"/>
</dbReference>
<keyword evidence="2" id="KW-0963">Cytoplasm</keyword>